<accession>A0ABP9NE30</accession>
<dbReference type="Pfam" id="PF17516">
    <property type="entry name" value="ProQ_C"/>
    <property type="match status" value="1"/>
</dbReference>
<comment type="function">
    <text evidence="4">RNA chaperone with significant RNA binding, RNA strand exchange and RNA duplexing activities.</text>
</comment>
<evidence type="ECO:0000256" key="5">
    <source>
        <dbReference type="SAM" id="MobiDB-lite"/>
    </source>
</evidence>
<feature type="domain" description="ProQ/FinO" evidence="6">
    <location>
        <begin position="9"/>
        <end position="123"/>
    </location>
</feature>
<protein>
    <recommendedName>
        <fullName evidence="4">RNA chaperone ProQ</fullName>
    </recommendedName>
</protein>
<keyword evidence="2 4" id="KW-0694">RNA-binding</keyword>
<comment type="subcellular location">
    <subcellularLocation>
        <location evidence="4">Cytoplasm</location>
    </subcellularLocation>
</comment>
<feature type="region of interest" description="Disordered" evidence="5">
    <location>
        <begin position="101"/>
        <end position="159"/>
    </location>
</feature>
<proteinExistence type="inferred from homology"/>
<evidence type="ECO:0000313" key="7">
    <source>
        <dbReference type="EMBL" id="GAA5114135.1"/>
    </source>
</evidence>
<dbReference type="HAMAP" id="MF_00749">
    <property type="entry name" value="ProQ"/>
    <property type="match status" value="1"/>
</dbReference>
<dbReference type="NCBIfam" id="NF003434">
    <property type="entry name" value="PRK04950.1"/>
    <property type="match status" value="1"/>
</dbReference>
<keyword evidence="1 4" id="KW-0963">Cytoplasm</keyword>
<evidence type="ECO:0000256" key="4">
    <source>
        <dbReference type="HAMAP-Rule" id="MF_00749"/>
    </source>
</evidence>
<dbReference type="Proteomes" id="UP001500171">
    <property type="component" value="Unassembled WGS sequence"/>
</dbReference>
<dbReference type="SMART" id="SM00945">
    <property type="entry name" value="ProQ"/>
    <property type="match status" value="1"/>
</dbReference>
<name>A0ABP9NE30_9GAMM</name>
<keyword evidence="3 4" id="KW-0143">Chaperone</keyword>
<dbReference type="PANTHER" id="PTHR38106">
    <property type="entry name" value="RNA CHAPERONE PROQ"/>
    <property type="match status" value="1"/>
</dbReference>
<dbReference type="Gene3D" id="1.10.1710.10">
    <property type="entry name" value="ProQ/FinO domain"/>
    <property type="match status" value="1"/>
</dbReference>
<dbReference type="Pfam" id="PF04352">
    <property type="entry name" value="ProQ"/>
    <property type="match status" value="1"/>
</dbReference>
<evidence type="ECO:0000256" key="3">
    <source>
        <dbReference type="ARBA" id="ARBA00023186"/>
    </source>
</evidence>
<evidence type="ECO:0000256" key="2">
    <source>
        <dbReference type="ARBA" id="ARBA00022884"/>
    </source>
</evidence>
<dbReference type="InterPro" id="IPR023529">
    <property type="entry name" value="ProQ"/>
</dbReference>
<gene>
    <name evidence="4 7" type="primary">proQ</name>
    <name evidence="7" type="ORF">GCM10023211_23370</name>
</gene>
<dbReference type="EMBL" id="BAABHY010000006">
    <property type="protein sequence ID" value="GAA5114135.1"/>
    <property type="molecule type" value="Genomic_DNA"/>
</dbReference>
<dbReference type="SUPFAM" id="SSF48657">
    <property type="entry name" value="FinO-like"/>
    <property type="match status" value="1"/>
</dbReference>
<feature type="compositionally biased region" description="Polar residues" evidence="5">
    <location>
        <begin position="141"/>
        <end position="156"/>
    </location>
</feature>
<evidence type="ECO:0000256" key="1">
    <source>
        <dbReference type="ARBA" id="ARBA00022490"/>
    </source>
</evidence>
<dbReference type="InterPro" id="IPR016103">
    <property type="entry name" value="ProQ/FinO"/>
</dbReference>
<organism evidence="7 8">
    <name type="scientific">Orbus sasakiae</name>
    <dbReference type="NCBI Taxonomy" id="1078475"/>
    <lineage>
        <taxon>Bacteria</taxon>
        <taxon>Pseudomonadati</taxon>
        <taxon>Pseudomonadota</taxon>
        <taxon>Gammaproteobacteria</taxon>
        <taxon>Orbales</taxon>
        <taxon>Orbaceae</taxon>
        <taxon>Orbus</taxon>
    </lineage>
</organism>
<evidence type="ECO:0000313" key="8">
    <source>
        <dbReference type="Proteomes" id="UP001500171"/>
    </source>
</evidence>
<sequence length="214" mass="23694">MELSMDTQPELKSSKDIIVYLSNQFPNCFTIDGDAKPLKIGIFQDLVERLAKEEQFSKTKLRVALRSYTASWRYLHCIKDGANRVDLDGNACEAITSEQAEHAQQQLKESKEKAKAKRMAENKNKPTRANAADKKAKVHTRNSSPKSKPTVKSNPAQPALQKVELSRLKIGASVKVILGSKPVPAVVSSIEKEQVKVKVSSGMELTVKADHILL</sequence>
<keyword evidence="8" id="KW-1185">Reference proteome</keyword>
<dbReference type="PANTHER" id="PTHR38106:SF1">
    <property type="entry name" value="RNA CHAPERONE PROQ"/>
    <property type="match status" value="1"/>
</dbReference>
<evidence type="ECO:0000259" key="6">
    <source>
        <dbReference type="SMART" id="SM00945"/>
    </source>
</evidence>
<reference evidence="8" key="1">
    <citation type="journal article" date="2019" name="Int. J. Syst. Evol. Microbiol.">
        <title>The Global Catalogue of Microorganisms (GCM) 10K type strain sequencing project: providing services to taxonomists for standard genome sequencing and annotation.</title>
        <authorList>
            <consortium name="The Broad Institute Genomics Platform"/>
            <consortium name="The Broad Institute Genome Sequencing Center for Infectious Disease"/>
            <person name="Wu L."/>
            <person name="Ma J."/>
        </authorList>
    </citation>
    <scope>NUCLEOTIDE SEQUENCE [LARGE SCALE GENOMIC DNA]</scope>
    <source>
        <strain evidence="8">JCM 18050</strain>
    </source>
</reference>
<dbReference type="InterPro" id="IPR036442">
    <property type="entry name" value="ProQ/FinO_sf"/>
</dbReference>
<dbReference type="InterPro" id="IPR035236">
    <property type="entry name" value="ProQ_C"/>
</dbReference>
<comment type="similarity">
    <text evidence="4">Belongs to the ProQ family.</text>
</comment>
<feature type="compositionally biased region" description="Basic and acidic residues" evidence="5">
    <location>
        <begin position="108"/>
        <end position="124"/>
    </location>
</feature>
<comment type="caution">
    <text evidence="7">The sequence shown here is derived from an EMBL/GenBank/DDBJ whole genome shotgun (WGS) entry which is preliminary data.</text>
</comment>